<reference evidence="5 6" key="1">
    <citation type="submission" date="2016-07" db="EMBL/GenBank/DDBJ databases">
        <title>Multiple horizontal gene transfer events from other fungi enriched the ability of initially mycotrophic Trichoderma (Ascomycota) to feed on dead plant biomass.</title>
        <authorList>
            <consortium name="DOE Joint Genome Institute"/>
            <person name="Aerts A."/>
            <person name="Atanasova L."/>
            <person name="Chenthamara K."/>
            <person name="Zhang J."/>
            <person name="Grujic M."/>
            <person name="Henrissat B."/>
            <person name="Kuo A."/>
            <person name="Salamov A."/>
            <person name="Lipzen A."/>
            <person name="Labutti K."/>
            <person name="Barry K."/>
            <person name="Miao Y."/>
            <person name="Rahimi M.J."/>
            <person name="Shen Q."/>
            <person name="Grigoriev I.V."/>
            <person name="Kubicek C.P."/>
            <person name="Druzhinina I.S."/>
        </authorList>
    </citation>
    <scope>NUCLEOTIDE SEQUENCE [LARGE SCALE GENOMIC DNA]</scope>
    <source>
        <strain evidence="5 6">CBS 433.97</strain>
    </source>
</reference>
<dbReference type="Proteomes" id="UP000240493">
    <property type="component" value="Unassembled WGS sequence"/>
</dbReference>
<feature type="domain" description="Apple" evidence="3">
    <location>
        <begin position="229"/>
        <end position="270"/>
    </location>
</feature>
<proteinExistence type="predicted"/>
<gene>
    <name evidence="5" type="ORF">M441DRAFT_46936</name>
</gene>
<keyword evidence="2" id="KW-0732">Signal</keyword>
<organism evidence="5 6">
    <name type="scientific">Trichoderma asperellum (strain ATCC 204424 / CBS 433.97 / NBRC 101777)</name>
    <dbReference type="NCBI Taxonomy" id="1042311"/>
    <lineage>
        <taxon>Eukaryota</taxon>
        <taxon>Fungi</taxon>
        <taxon>Dikarya</taxon>
        <taxon>Ascomycota</taxon>
        <taxon>Pezizomycotina</taxon>
        <taxon>Sordariomycetes</taxon>
        <taxon>Hypocreomycetidae</taxon>
        <taxon>Hypocreales</taxon>
        <taxon>Hypocreaceae</taxon>
        <taxon>Trichoderma</taxon>
    </lineage>
</organism>
<keyword evidence="6" id="KW-1185">Reference proteome</keyword>
<dbReference type="STRING" id="1042311.A0A2T3ZAJ6"/>
<sequence>MHHMLAGASALFLLASEVTGLTVPAREITARDQTFRANNGEQFAVESGFDYHGGDYRMVTANTFHDCINICSTQAACHAVSYRDKFCWLKSTVNAATANSEVSGAVRLQYVPAPIACPADGSNRIKETDNKQFTIQCGTDHPHGDIKSIPTLDFPNCIDLCDQTAGCIAASWRFGTCYLKKTLEPAVSSSWVDTAVLSSQLTSPTFCPGPDGQQIREASGRSFTVTCNTDRVGGDLANKPLADIGSCISWCDETNGCVAAVYRDGRCWLKNKLTAASICTNSQIAVLSSLSSPPALCPFQNGKQIKESSGKSFTIACNTDRPGNDLATKFLDNFNDCITWCDQTSGCVAAVYRNGQCWLKKTLSTSSTRMDCQVAVLSSKLPQTSTAKTSIHSTTTSTQKTTSTTKIVTSSSIKVTTSSRTGVTTSSTTGVATTTSTSTSTQSTDKSSSGSATTGASTNTAASTATGSTEATSSSKYATSTSTDSPATSAQSLAQNTITTNVSAPPGTLQTPTGPITLEAQPTATLKPLAPPNLGLAGTDPITPQAVAQLWFGSLSPASNSSNATTFPTVRVNVTFTYPSVIIDNSVDIINIQCNSQSLTAKFNTTAAYNTAKTSWAAAKGSANSLIIITAAPGCSSDGHYVYFVAKSIAFDNASNSVTCSGDIESVADIATEVGVDMGSLSSSSPSTGSELEATYGCMSPSSADIDGLPAIYCGPDFDERLDDYLGYYSGDESDLNAGYTSSSGTRSNTTEPLYDRQSERAATQAVTTVVKVVAPVLQHVESAAEELAQEAEQTIGEIASDQLAFVEAMAKNDEALAVFLATGNYVNSFNIPFNMGPPPVMLDTSPWGEGFKFYEWTPDKGGEFWDAQEAAIDKIKGVILGDADPEPSIELWCVNCGVNGNFKVTGSFHYTIASGLTEGQIVMQGNLNAGLFLGLNAFAEWDPTKEYDFVTEGLPGFAIPDIISVGPSLALGISVDLDIQAVGQYLVGASLTWPALSATLDFVHHANSQQSGWVPRVGDRVQADGSLTVSSTLGLPITLGFGINVLNGKYSKEIKLVDTPGIQAKLEYDFTNELTNGSFNSTPQDGCYGIAWDIGLVNSVVLDLSDLDEGTYTLEQWDGPVFASGCIGELAPSATSTASTGVATATSTSTPPPHYPDCATYTCPDYDSRYCMSNGKVFELNCLDIVSGTAVATSCVSTSAECFESCAENDCTAVNFNTNNLENCLSGVPGYYPCWNFGGATSWVPGGAATGDWGFVEVPMPAFPDCSTLACPDNHDAYCNSFGQVFQLNCDSIVSGDAITKSCATTSAECFETCARSDCSAINFNLNNLENCLNGVPGFYPCFNFASGSTWVPGGAATGNLGYVQANPPTKRAVVHNRSAPTATPSPSSSTDDFSNITITDATGQLLVNPHVNGSLFISASSSTEPLTNLTNGISFVADVSQSAVMGDSLDRLLYYFPDTVAAVNASRLRLGSWGNIPQGAELVTLLPTATSSGPVVLVALDSSGLVLYPFVCTIEGQLNKVFLVNDASSGSSVLMNPDLTYTIIGGVAQNCASLSMVASDLPAFGSTASTKT</sequence>
<dbReference type="OrthoDB" id="160645at2759"/>
<feature type="signal peptide" evidence="2">
    <location>
        <begin position="1"/>
        <end position="20"/>
    </location>
</feature>
<evidence type="ECO:0000259" key="3">
    <source>
        <dbReference type="Pfam" id="PF14295"/>
    </source>
</evidence>
<evidence type="ECO:0008006" key="7">
    <source>
        <dbReference type="Google" id="ProtNLM"/>
    </source>
</evidence>
<evidence type="ECO:0000256" key="2">
    <source>
        <dbReference type="SAM" id="SignalP"/>
    </source>
</evidence>
<feature type="domain" description="Apple" evidence="3">
    <location>
        <begin position="319"/>
        <end position="360"/>
    </location>
</feature>
<feature type="domain" description="Apple" evidence="3">
    <location>
        <begin position="49"/>
        <end position="90"/>
    </location>
</feature>
<name>A0A2T3ZAJ6_TRIA4</name>
<feature type="region of interest" description="Disordered" evidence="1">
    <location>
        <begin position="418"/>
        <end position="492"/>
    </location>
</feature>
<evidence type="ECO:0000256" key="1">
    <source>
        <dbReference type="SAM" id="MobiDB-lite"/>
    </source>
</evidence>
<feature type="domain" description="DUF7029" evidence="4">
    <location>
        <begin position="574"/>
        <end position="672"/>
    </location>
</feature>
<dbReference type="Gene3D" id="3.50.4.10">
    <property type="entry name" value="Hepatocyte Growth Factor"/>
    <property type="match status" value="2"/>
</dbReference>
<protein>
    <recommendedName>
        <fullName evidence="7">Apple domain-containing protein</fullName>
    </recommendedName>
</protein>
<evidence type="ECO:0000313" key="6">
    <source>
        <dbReference type="Proteomes" id="UP000240493"/>
    </source>
</evidence>
<dbReference type="InterPro" id="IPR003609">
    <property type="entry name" value="Pan_app"/>
</dbReference>
<dbReference type="PANTHER" id="PTHR33946">
    <property type="match status" value="1"/>
</dbReference>
<dbReference type="Pfam" id="PF22974">
    <property type="entry name" value="DUF7029"/>
    <property type="match status" value="1"/>
</dbReference>
<feature type="chain" id="PRO_5015511302" description="Apple domain-containing protein" evidence="2">
    <location>
        <begin position="21"/>
        <end position="1574"/>
    </location>
</feature>
<dbReference type="PANTHER" id="PTHR33946:SF4">
    <property type="entry name" value="COAGULATION FACTOR XI"/>
    <property type="match status" value="1"/>
</dbReference>
<accession>A0A2T3ZAJ6</accession>
<evidence type="ECO:0000259" key="4">
    <source>
        <dbReference type="Pfam" id="PF22974"/>
    </source>
</evidence>
<feature type="domain" description="Apple" evidence="3">
    <location>
        <begin position="139"/>
        <end position="179"/>
    </location>
</feature>
<dbReference type="Pfam" id="PF14295">
    <property type="entry name" value="PAN_4"/>
    <property type="match status" value="4"/>
</dbReference>
<dbReference type="InterPro" id="IPR054293">
    <property type="entry name" value="DUF7029"/>
</dbReference>
<feature type="compositionally biased region" description="Low complexity" evidence="1">
    <location>
        <begin position="418"/>
        <end position="490"/>
    </location>
</feature>
<dbReference type="EMBL" id="KZ679261">
    <property type="protein sequence ID" value="PTB41827.1"/>
    <property type="molecule type" value="Genomic_DNA"/>
</dbReference>
<evidence type="ECO:0000313" key="5">
    <source>
        <dbReference type="EMBL" id="PTB41827.1"/>
    </source>
</evidence>